<feature type="transmembrane region" description="Helical" evidence="2">
    <location>
        <begin position="45"/>
        <end position="65"/>
    </location>
</feature>
<feature type="region of interest" description="Disordered" evidence="1">
    <location>
        <begin position="76"/>
        <end position="104"/>
    </location>
</feature>
<feature type="transmembrane region" description="Helical" evidence="2">
    <location>
        <begin position="110"/>
        <end position="128"/>
    </location>
</feature>
<reference evidence="4" key="1">
    <citation type="submission" date="2017-02" db="UniProtKB">
        <authorList>
            <consortium name="WormBaseParasite"/>
        </authorList>
    </citation>
    <scope>IDENTIFICATION</scope>
</reference>
<dbReference type="Proteomes" id="UP000046392">
    <property type="component" value="Unplaced"/>
</dbReference>
<organism evidence="3 4">
    <name type="scientific">Strongyloides papillosus</name>
    <name type="common">Intestinal threadworm</name>
    <dbReference type="NCBI Taxonomy" id="174720"/>
    <lineage>
        <taxon>Eukaryota</taxon>
        <taxon>Metazoa</taxon>
        <taxon>Ecdysozoa</taxon>
        <taxon>Nematoda</taxon>
        <taxon>Chromadorea</taxon>
        <taxon>Rhabditida</taxon>
        <taxon>Tylenchina</taxon>
        <taxon>Panagrolaimomorpha</taxon>
        <taxon>Strongyloidoidea</taxon>
        <taxon>Strongyloididae</taxon>
        <taxon>Strongyloides</taxon>
    </lineage>
</organism>
<sequence>MIELLPEYDSPVAAEDCSPSGVGVVNVFLQKYFSQKITMKLSSRIALLAIFVAIIMACLVTYGNAENATIINTTGRYNQNSTTTTSTTAKPTPTPEGEQSSAATGLSYSGSNSIILSAFCAISIILGAKL</sequence>
<dbReference type="AlphaFoldDB" id="A0A0N5BZT8"/>
<evidence type="ECO:0000256" key="2">
    <source>
        <dbReference type="SAM" id="Phobius"/>
    </source>
</evidence>
<evidence type="ECO:0000256" key="1">
    <source>
        <dbReference type="SAM" id="MobiDB-lite"/>
    </source>
</evidence>
<evidence type="ECO:0000313" key="3">
    <source>
        <dbReference type="Proteomes" id="UP000046392"/>
    </source>
</evidence>
<name>A0A0N5BZT8_STREA</name>
<keyword evidence="3" id="KW-1185">Reference proteome</keyword>
<dbReference type="WBParaSite" id="SPAL_0001127800.1">
    <property type="protein sequence ID" value="SPAL_0001127800.1"/>
    <property type="gene ID" value="SPAL_0001127800"/>
</dbReference>
<accession>A0A0N5BZT8</accession>
<evidence type="ECO:0000313" key="4">
    <source>
        <dbReference type="WBParaSite" id="SPAL_0001127800.1"/>
    </source>
</evidence>
<proteinExistence type="predicted"/>
<feature type="compositionally biased region" description="Low complexity" evidence="1">
    <location>
        <begin position="82"/>
        <end position="91"/>
    </location>
</feature>
<protein>
    <submittedName>
        <fullName evidence="4">Conserved protein</fullName>
    </submittedName>
</protein>
<keyword evidence="2" id="KW-0472">Membrane</keyword>
<keyword evidence="2" id="KW-1133">Transmembrane helix</keyword>
<keyword evidence="2" id="KW-0812">Transmembrane</keyword>